<keyword evidence="2" id="KW-1185">Reference proteome</keyword>
<organism evidence="1 2">
    <name type="scientific">Dimargaris verticillata</name>
    <dbReference type="NCBI Taxonomy" id="2761393"/>
    <lineage>
        <taxon>Eukaryota</taxon>
        <taxon>Fungi</taxon>
        <taxon>Fungi incertae sedis</taxon>
        <taxon>Zoopagomycota</taxon>
        <taxon>Kickxellomycotina</taxon>
        <taxon>Dimargaritomycetes</taxon>
        <taxon>Dimargaritales</taxon>
        <taxon>Dimargaritaceae</taxon>
        <taxon>Dimargaris</taxon>
    </lineage>
</organism>
<accession>A0A9W8E8Z7</accession>
<dbReference type="AlphaFoldDB" id="A0A9W8E8Z7"/>
<feature type="non-terminal residue" evidence="1">
    <location>
        <position position="1"/>
    </location>
</feature>
<gene>
    <name evidence="1" type="ORF">H4R34_006236</name>
</gene>
<name>A0A9W8E8Z7_9FUNG</name>
<proteinExistence type="predicted"/>
<dbReference type="EMBL" id="JANBQB010002062">
    <property type="protein sequence ID" value="KAJ1968733.1"/>
    <property type="molecule type" value="Genomic_DNA"/>
</dbReference>
<reference evidence="1" key="1">
    <citation type="submission" date="2022-07" db="EMBL/GenBank/DDBJ databases">
        <title>Phylogenomic reconstructions and comparative analyses of Kickxellomycotina fungi.</title>
        <authorList>
            <person name="Reynolds N.K."/>
            <person name="Stajich J.E."/>
            <person name="Barry K."/>
            <person name="Grigoriev I.V."/>
            <person name="Crous P."/>
            <person name="Smith M.E."/>
        </authorList>
    </citation>
    <scope>NUCLEOTIDE SEQUENCE</scope>
    <source>
        <strain evidence="1">RSA 567</strain>
    </source>
</reference>
<dbReference type="OrthoDB" id="5043642at2759"/>
<evidence type="ECO:0000313" key="1">
    <source>
        <dbReference type="EMBL" id="KAJ1968733.1"/>
    </source>
</evidence>
<protein>
    <recommendedName>
        <fullName evidence="3">N-acetyltransferase domain-containing protein</fullName>
    </recommendedName>
</protein>
<sequence>ITTLTVHRFTAKILENNKASRSLFTDRLGFHQVRHTPVFHQYEYELLVSDLLQEWAKEFGQTIHTCQYQK</sequence>
<evidence type="ECO:0000313" key="2">
    <source>
        <dbReference type="Proteomes" id="UP001151582"/>
    </source>
</evidence>
<comment type="caution">
    <text evidence="1">The sequence shown here is derived from an EMBL/GenBank/DDBJ whole genome shotgun (WGS) entry which is preliminary data.</text>
</comment>
<evidence type="ECO:0008006" key="3">
    <source>
        <dbReference type="Google" id="ProtNLM"/>
    </source>
</evidence>
<dbReference type="Proteomes" id="UP001151582">
    <property type="component" value="Unassembled WGS sequence"/>
</dbReference>